<name>A0A9N9B7L9_9GLOM</name>
<gene>
    <name evidence="1" type="ORF">CPELLU_LOCUS5084</name>
</gene>
<dbReference type="Proteomes" id="UP000789759">
    <property type="component" value="Unassembled WGS sequence"/>
</dbReference>
<sequence>MLELKKRVGDFLQEKQTDISDLVQAYSDEKYPAWNRGSLAKKIDSSITRRLATYSRKSLTLALLNGEIWRGSLRSHPEEMETLKKNARNVF</sequence>
<organism evidence="1 2">
    <name type="scientific">Cetraspora pellucida</name>
    <dbReference type="NCBI Taxonomy" id="1433469"/>
    <lineage>
        <taxon>Eukaryota</taxon>
        <taxon>Fungi</taxon>
        <taxon>Fungi incertae sedis</taxon>
        <taxon>Mucoromycota</taxon>
        <taxon>Glomeromycotina</taxon>
        <taxon>Glomeromycetes</taxon>
        <taxon>Diversisporales</taxon>
        <taxon>Gigasporaceae</taxon>
        <taxon>Cetraspora</taxon>
    </lineage>
</organism>
<proteinExistence type="predicted"/>
<comment type="caution">
    <text evidence="1">The sequence shown here is derived from an EMBL/GenBank/DDBJ whole genome shotgun (WGS) entry which is preliminary data.</text>
</comment>
<evidence type="ECO:0000313" key="2">
    <source>
        <dbReference type="Proteomes" id="UP000789759"/>
    </source>
</evidence>
<reference evidence="1" key="1">
    <citation type="submission" date="2021-06" db="EMBL/GenBank/DDBJ databases">
        <authorList>
            <person name="Kallberg Y."/>
            <person name="Tangrot J."/>
            <person name="Rosling A."/>
        </authorList>
    </citation>
    <scope>NUCLEOTIDE SEQUENCE</scope>
    <source>
        <strain evidence="1">FL966</strain>
    </source>
</reference>
<evidence type="ECO:0000313" key="1">
    <source>
        <dbReference type="EMBL" id="CAG8558375.1"/>
    </source>
</evidence>
<keyword evidence="2" id="KW-1185">Reference proteome</keyword>
<protein>
    <submittedName>
        <fullName evidence="1">19715_t:CDS:1</fullName>
    </submittedName>
</protein>
<accession>A0A9N9B7L9</accession>
<dbReference type="AlphaFoldDB" id="A0A9N9B7L9"/>
<dbReference type="EMBL" id="CAJVQA010002823">
    <property type="protein sequence ID" value="CAG8558375.1"/>
    <property type="molecule type" value="Genomic_DNA"/>
</dbReference>